<dbReference type="Proteomes" id="UP001600888">
    <property type="component" value="Unassembled WGS sequence"/>
</dbReference>
<dbReference type="EMBL" id="JBAWTH010000001">
    <property type="protein sequence ID" value="KAL2293577.1"/>
    <property type="molecule type" value="Genomic_DNA"/>
</dbReference>
<keyword evidence="1" id="KW-0732">Signal</keyword>
<sequence>MVKSFVQALCLMVAARCAVAMPYDYDDLPFFGVQGDVSDEWPFSELIRESPFEYHRREAAAFGEAASRTLPPCATETPTGMGPMISPDTAATFSAFPQFESNATTFGVSNASFLISVVNDNDAFEYSGNTYLGWINQPMYSPWNCQQACNALNATGVKCNTYNTCDLNTSCPDPPSMTTIVCALWMNKLYPWDGINTGEIRGNNFTVVIAGSNLYQRNNSDPL</sequence>
<name>A0ABR4FFU9_9PEZI</name>
<evidence type="ECO:0000313" key="2">
    <source>
        <dbReference type="EMBL" id="KAL2293577.1"/>
    </source>
</evidence>
<accession>A0ABR4FFU9</accession>
<feature type="signal peptide" evidence="1">
    <location>
        <begin position="1"/>
        <end position="20"/>
    </location>
</feature>
<reference evidence="2 3" key="1">
    <citation type="submission" date="2024-03" db="EMBL/GenBank/DDBJ databases">
        <title>A high-quality draft genome sequence of Diaporthe vaccinii, a causative agent of upright dieback and viscid rot disease in cranberry plants.</title>
        <authorList>
            <person name="Sarrasin M."/>
            <person name="Lang B.F."/>
            <person name="Burger G."/>
        </authorList>
    </citation>
    <scope>NUCLEOTIDE SEQUENCE [LARGE SCALE GENOMIC DNA]</scope>
    <source>
        <strain evidence="2 3">IS7</strain>
    </source>
</reference>
<feature type="chain" id="PRO_5046577808" evidence="1">
    <location>
        <begin position="21"/>
        <end position="223"/>
    </location>
</feature>
<keyword evidence="3" id="KW-1185">Reference proteome</keyword>
<evidence type="ECO:0000256" key="1">
    <source>
        <dbReference type="SAM" id="SignalP"/>
    </source>
</evidence>
<proteinExistence type="predicted"/>
<dbReference type="PANTHER" id="PTHR36578">
    <property type="entry name" value="CHROMOSOME 15, WHOLE GENOME SHOTGUN SEQUENCE"/>
    <property type="match status" value="1"/>
</dbReference>
<organism evidence="2 3">
    <name type="scientific">Diaporthe vaccinii</name>
    <dbReference type="NCBI Taxonomy" id="105482"/>
    <lineage>
        <taxon>Eukaryota</taxon>
        <taxon>Fungi</taxon>
        <taxon>Dikarya</taxon>
        <taxon>Ascomycota</taxon>
        <taxon>Pezizomycotina</taxon>
        <taxon>Sordariomycetes</taxon>
        <taxon>Sordariomycetidae</taxon>
        <taxon>Diaporthales</taxon>
        <taxon>Diaporthaceae</taxon>
        <taxon>Diaporthe</taxon>
        <taxon>Diaporthe eres species complex</taxon>
    </lineage>
</organism>
<dbReference type="PANTHER" id="PTHR36578:SF1">
    <property type="entry name" value="APPLE DOMAIN-CONTAINING PROTEIN"/>
    <property type="match status" value="1"/>
</dbReference>
<evidence type="ECO:0000313" key="3">
    <source>
        <dbReference type="Proteomes" id="UP001600888"/>
    </source>
</evidence>
<protein>
    <submittedName>
        <fullName evidence="2">Uncharacterized protein</fullName>
    </submittedName>
</protein>
<gene>
    <name evidence="2" type="ORF">FJTKL_05440</name>
</gene>
<comment type="caution">
    <text evidence="2">The sequence shown here is derived from an EMBL/GenBank/DDBJ whole genome shotgun (WGS) entry which is preliminary data.</text>
</comment>